<organism evidence="1 2">
    <name type="scientific">Pseudotabrizicola alkalilacus</name>
    <dbReference type="NCBI Taxonomy" id="2305252"/>
    <lineage>
        <taxon>Bacteria</taxon>
        <taxon>Pseudomonadati</taxon>
        <taxon>Pseudomonadota</taxon>
        <taxon>Alphaproteobacteria</taxon>
        <taxon>Rhodobacterales</taxon>
        <taxon>Paracoccaceae</taxon>
        <taxon>Pseudotabrizicola</taxon>
    </lineage>
</organism>
<comment type="caution">
    <text evidence="1">The sequence shown here is derived from an EMBL/GenBank/DDBJ whole genome shotgun (WGS) entry which is preliminary data.</text>
</comment>
<evidence type="ECO:0000313" key="2">
    <source>
        <dbReference type="Proteomes" id="UP000284547"/>
    </source>
</evidence>
<keyword evidence="2" id="KW-1185">Reference proteome</keyword>
<name>A0A411Z119_9RHOB</name>
<sequence length="85" mass="8175">MCSGRGWRGRGLASSCAPDWAKGGADAFDGCCLCDAAGRLRPAAGGRSGRAADCRHGGSAGGAAGYADAAGAAGDRLHPAQCHGG</sequence>
<reference evidence="1 2" key="1">
    <citation type="submission" date="2018-08" db="EMBL/GenBank/DDBJ databases">
        <title>Flavobacterium tibetense sp. nov., isolated from a wetland YonghuCo on Tibetan Plateau.</title>
        <authorList>
            <person name="Phurbu D."/>
            <person name="Lu H."/>
            <person name="Xing P."/>
        </authorList>
    </citation>
    <scope>NUCLEOTIDE SEQUENCE [LARGE SCALE GENOMIC DNA]</scope>
    <source>
        <strain evidence="1 2">DJC</strain>
    </source>
</reference>
<dbReference type="AlphaFoldDB" id="A0A411Z119"/>
<accession>A0A411Z119</accession>
<dbReference type="Proteomes" id="UP000284547">
    <property type="component" value="Unassembled WGS sequence"/>
</dbReference>
<evidence type="ECO:0000313" key="1">
    <source>
        <dbReference type="EMBL" id="RGP36771.1"/>
    </source>
</evidence>
<proteinExistence type="predicted"/>
<dbReference type="EMBL" id="QWEY01000007">
    <property type="protein sequence ID" value="RGP36771.1"/>
    <property type="molecule type" value="Genomic_DNA"/>
</dbReference>
<gene>
    <name evidence="1" type="ORF">D1012_14080</name>
</gene>
<protein>
    <submittedName>
        <fullName evidence="1">Uncharacterized protein</fullName>
    </submittedName>
</protein>